<gene>
    <name evidence="2" type="ORF">CEP51_016677</name>
</gene>
<evidence type="ECO:0000256" key="1">
    <source>
        <dbReference type="SAM" id="MobiDB-lite"/>
    </source>
</evidence>
<feature type="region of interest" description="Disordered" evidence="1">
    <location>
        <begin position="70"/>
        <end position="95"/>
    </location>
</feature>
<comment type="caution">
    <text evidence="2">The sequence shown here is derived from an EMBL/GenBank/DDBJ whole genome shotgun (WGS) entry which is preliminary data.</text>
</comment>
<evidence type="ECO:0000313" key="2">
    <source>
        <dbReference type="EMBL" id="RSL40626.1"/>
    </source>
</evidence>
<sequence length="95" mass="11141">MQKDDIKGYFERWYSNNDGASKESIFVTPSLTPRPEQSSELERYYRLEPEQVNNLIQCWIDHRNAFPVTGQDPVAVATPTGTEWDRRNHKTLTRL</sequence>
<reference evidence="2 3" key="1">
    <citation type="submission" date="2017-06" db="EMBL/GenBank/DDBJ databases">
        <title>Comparative genomic analysis of Ambrosia Fusariam Clade fungi.</title>
        <authorList>
            <person name="Stajich J.E."/>
            <person name="Carrillo J."/>
            <person name="Kijimoto T."/>
            <person name="Eskalen A."/>
            <person name="O'Donnell K."/>
            <person name="Kasson M."/>
        </authorList>
    </citation>
    <scope>NUCLEOTIDE SEQUENCE [LARGE SCALE GENOMIC DNA]</scope>
    <source>
        <strain evidence="2 3">NRRL62606</strain>
    </source>
</reference>
<evidence type="ECO:0000313" key="3">
    <source>
        <dbReference type="Proteomes" id="UP000287972"/>
    </source>
</evidence>
<keyword evidence="3" id="KW-1185">Reference proteome</keyword>
<organism evidence="2 3">
    <name type="scientific">Fusarium floridanum</name>
    <dbReference type="NCBI Taxonomy" id="1325733"/>
    <lineage>
        <taxon>Eukaryota</taxon>
        <taxon>Fungi</taxon>
        <taxon>Dikarya</taxon>
        <taxon>Ascomycota</taxon>
        <taxon>Pezizomycotina</taxon>
        <taxon>Sordariomycetes</taxon>
        <taxon>Hypocreomycetidae</taxon>
        <taxon>Hypocreales</taxon>
        <taxon>Nectriaceae</taxon>
        <taxon>Fusarium</taxon>
        <taxon>Fusarium solani species complex</taxon>
    </lineage>
</organism>
<dbReference type="EMBL" id="NKCL01001311">
    <property type="protein sequence ID" value="RSL40626.1"/>
    <property type="molecule type" value="Genomic_DNA"/>
</dbReference>
<name>A0A428NIL6_9HYPO</name>
<accession>A0A428NIL6</accession>
<dbReference type="AlphaFoldDB" id="A0A428NIL6"/>
<dbReference type="Proteomes" id="UP000287972">
    <property type="component" value="Unassembled WGS sequence"/>
</dbReference>
<proteinExistence type="predicted"/>
<protein>
    <submittedName>
        <fullName evidence="2">Uncharacterized protein</fullName>
    </submittedName>
</protein>